<keyword evidence="2" id="KW-0472">Membrane</keyword>
<evidence type="ECO:0000256" key="2">
    <source>
        <dbReference type="SAM" id="Phobius"/>
    </source>
</evidence>
<evidence type="ECO:0000256" key="1">
    <source>
        <dbReference type="SAM" id="MobiDB-lite"/>
    </source>
</evidence>
<keyword evidence="2" id="KW-1133">Transmembrane helix</keyword>
<evidence type="ECO:0000256" key="3">
    <source>
        <dbReference type="SAM" id="SignalP"/>
    </source>
</evidence>
<keyword evidence="2" id="KW-0812">Transmembrane</keyword>
<dbReference type="PANTHER" id="PTHR33512:SF14">
    <property type="entry name" value="EXPRESSED PROTEIN"/>
    <property type="match status" value="1"/>
</dbReference>
<feature type="signal peptide" evidence="3">
    <location>
        <begin position="1"/>
        <end position="25"/>
    </location>
</feature>
<name>A0ABC8RD05_9AQUA</name>
<proteinExistence type="predicted"/>
<feature type="compositionally biased region" description="Pro residues" evidence="1">
    <location>
        <begin position="218"/>
        <end position="229"/>
    </location>
</feature>
<keyword evidence="3" id="KW-0732">Signal</keyword>
<dbReference type="AlphaFoldDB" id="A0ABC8RD05"/>
<dbReference type="InterPro" id="IPR010605">
    <property type="entry name" value="DUF1191"/>
</dbReference>
<protein>
    <submittedName>
        <fullName evidence="4">Uncharacterized protein</fullName>
    </submittedName>
</protein>
<feature type="transmembrane region" description="Helical" evidence="2">
    <location>
        <begin position="247"/>
        <end position="270"/>
    </location>
</feature>
<evidence type="ECO:0000313" key="4">
    <source>
        <dbReference type="EMBL" id="CAK9142157.1"/>
    </source>
</evidence>
<keyword evidence="5" id="KW-1185">Reference proteome</keyword>
<organism evidence="4 5">
    <name type="scientific">Ilex paraguariensis</name>
    <name type="common">yerba mate</name>
    <dbReference type="NCBI Taxonomy" id="185542"/>
    <lineage>
        <taxon>Eukaryota</taxon>
        <taxon>Viridiplantae</taxon>
        <taxon>Streptophyta</taxon>
        <taxon>Embryophyta</taxon>
        <taxon>Tracheophyta</taxon>
        <taxon>Spermatophyta</taxon>
        <taxon>Magnoliopsida</taxon>
        <taxon>eudicotyledons</taxon>
        <taxon>Gunneridae</taxon>
        <taxon>Pentapetalae</taxon>
        <taxon>asterids</taxon>
        <taxon>campanulids</taxon>
        <taxon>Aquifoliales</taxon>
        <taxon>Aquifoliaceae</taxon>
        <taxon>Ilex</taxon>
    </lineage>
</organism>
<dbReference type="PANTHER" id="PTHR33512">
    <property type="entry name" value="PROTEIN, PUTATIVE (DUF1191)-RELATED"/>
    <property type="match status" value="1"/>
</dbReference>
<sequence length="336" mass="36934">MGLLPSLKMLLLLIYFFWLPRAVRTQLPGPSTTSARPLDALLQDYAFQAFVRPRTGAVYNGVVPSNLSDITVSAMRLRSGSLWTRGVRMYKEFFIPMGVLGHPYVERLVLVYQNLGNLSALYYPLPGYMYLAPVLGLLAYDASNLSAKNLPELDIRASRQPILINFSNMQSLPKGSVAKCVWFDLHGLVNFSNVASGNVCSTFQQGHFSIVVKSRAPSPAPVSPAPPGRAPKAGLLPSGRKKNNPKVWIIVGSVLAGLALLVLLGLLGLWGEKFKHRKKMQQMENAAEFKHRKKMQQMENAAEVGEALHMTTVGSTKAPAAMVTRTQPTIETEYVP</sequence>
<reference evidence="4 5" key="1">
    <citation type="submission" date="2024-02" db="EMBL/GenBank/DDBJ databases">
        <authorList>
            <person name="Vignale AGUSTIN F."/>
            <person name="Sosa J E."/>
            <person name="Modenutti C."/>
        </authorList>
    </citation>
    <scope>NUCLEOTIDE SEQUENCE [LARGE SCALE GENOMIC DNA]</scope>
</reference>
<comment type="caution">
    <text evidence="4">The sequence shown here is derived from an EMBL/GenBank/DDBJ whole genome shotgun (WGS) entry which is preliminary data.</text>
</comment>
<dbReference type="Pfam" id="PF06697">
    <property type="entry name" value="DUF1191"/>
    <property type="match status" value="1"/>
</dbReference>
<dbReference type="EMBL" id="CAUOFW020001203">
    <property type="protein sequence ID" value="CAK9142157.1"/>
    <property type="molecule type" value="Genomic_DNA"/>
</dbReference>
<dbReference type="Proteomes" id="UP001642360">
    <property type="component" value="Unassembled WGS sequence"/>
</dbReference>
<gene>
    <name evidence="4" type="ORF">ILEXP_LOCUS9813</name>
</gene>
<accession>A0ABC8RD05</accession>
<feature type="chain" id="PRO_5044833934" evidence="3">
    <location>
        <begin position="26"/>
        <end position="336"/>
    </location>
</feature>
<feature type="region of interest" description="Disordered" evidence="1">
    <location>
        <begin position="218"/>
        <end position="238"/>
    </location>
</feature>
<evidence type="ECO:0000313" key="5">
    <source>
        <dbReference type="Proteomes" id="UP001642360"/>
    </source>
</evidence>